<dbReference type="PANTHER" id="PTHR24270">
    <property type="entry name" value="LOW-DENSITY LIPOPROTEIN RECEPTOR-RELATED"/>
    <property type="match status" value="1"/>
</dbReference>
<dbReference type="SUPFAM" id="SSF57424">
    <property type="entry name" value="LDL receptor-like module"/>
    <property type="match status" value="4"/>
</dbReference>
<dbReference type="PROSITE" id="PS50068">
    <property type="entry name" value="LDLRA_2"/>
    <property type="match status" value="1"/>
</dbReference>
<dbReference type="Pfam" id="PF00057">
    <property type="entry name" value="Ldl_recept_a"/>
    <property type="match status" value="2"/>
</dbReference>
<evidence type="ECO:0000313" key="9">
    <source>
        <dbReference type="Proteomes" id="UP001178148"/>
    </source>
</evidence>
<evidence type="ECO:0000256" key="3">
    <source>
        <dbReference type="ARBA" id="ARBA00022737"/>
    </source>
</evidence>
<dbReference type="GO" id="GO:0005886">
    <property type="term" value="C:plasma membrane"/>
    <property type="evidence" value="ECO:0007669"/>
    <property type="project" value="TreeGrafter"/>
</dbReference>
<evidence type="ECO:0000256" key="1">
    <source>
        <dbReference type="ARBA" id="ARBA00004167"/>
    </source>
</evidence>
<dbReference type="Proteomes" id="UP001178148">
    <property type="component" value="Unassembled WGS sequence"/>
</dbReference>
<evidence type="ECO:0000256" key="4">
    <source>
        <dbReference type="ARBA" id="ARBA00022989"/>
    </source>
</evidence>
<dbReference type="Gene3D" id="4.10.400.10">
    <property type="entry name" value="Low-density Lipoprotein Receptor"/>
    <property type="match status" value="3"/>
</dbReference>
<evidence type="ECO:0000256" key="6">
    <source>
        <dbReference type="ARBA" id="ARBA00023157"/>
    </source>
</evidence>
<dbReference type="SMART" id="SM00192">
    <property type="entry name" value="LDLa"/>
    <property type="match status" value="6"/>
</dbReference>
<accession>A0AA90NVX4</accession>
<keyword evidence="9" id="KW-1185">Reference proteome</keyword>
<keyword evidence="6" id="KW-1015">Disulfide bond</keyword>
<feature type="transmembrane region" description="Helical" evidence="7">
    <location>
        <begin position="553"/>
        <end position="570"/>
    </location>
</feature>
<evidence type="ECO:0000256" key="2">
    <source>
        <dbReference type="ARBA" id="ARBA00022692"/>
    </source>
</evidence>
<evidence type="ECO:0000313" key="8">
    <source>
        <dbReference type="EMBL" id="MDP0589203.1"/>
    </source>
</evidence>
<sequence length="603" mass="67165">MFSIFRIGILVRLIADRKHLFIQYLDFMPLLFCDNCKHLKHIKYFLFFPITLALLVTSIAYAANENCQTATAQPSVAILLSSPNYLNQCLTALSKETVINIHSFLKGMMLLEIDYSGNKSANKKGVSFTQRQNQNYYDLYRVLSLRYYKGQSFTSFLTYMIYNKPPKVINRPLMGAMLKLCEVYKERIGITIGNMLEEVEKQKHSDEDINALLRYKANSVEAQCKALYSDDDTDTKKNSANSNADCSANKEGGASWFSDCSQNTVHGTHRIVKNVSSLASRAMSTIPFSALVISPVSAADEALFTCDNNQEIPKRYLCDGIKDCTIDGSDESIFTCCVGEGEGVNITSRLCFAKNIEIEEKLFVCGDMLTISASWRCNSMRNCLDGSDETIGDTNPTCFYCDQRKRILHELRCDGNVDCANGRDESVIGKNPGCFNCGENNGKLIFGELRCDGKEDCDNGRDENTNGTHPICFHCGNTNFIPYELRCDGKEDCANGRDEEINGANMSCYDCGLNNGGLIYGELRCNGENNCADGSDENCNHLTTGATFSGSNMLAAGAITCATCAIIALVKYRHKKIVQETISWFLSPITKSAKYFRRLYNQL</sequence>
<comment type="subcellular location">
    <subcellularLocation>
        <location evidence="1">Membrane</location>
        <topology evidence="1">Single-pass membrane protein</topology>
    </subcellularLocation>
</comment>
<name>A0AA90NVX4_9GAMM</name>
<dbReference type="EMBL" id="JASXSV010000011">
    <property type="protein sequence ID" value="MDP0589203.1"/>
    <property type="molecule type" value="Genomic_DNA"/>
</dbReference>
<keyword evidence="3" id="KW-0677">Repeat</keyword>
<dbReference type="InterPro" id="IPR050685">
    <property type="entry name" value="LDLR"/>
</dbReference>
<dbReference type="InterPro" id="IPR002172">
    <property type="entry name" value="LDrepeatLR_classA_rpt"/>
</dbReference>
<feature type="transmembrane region" description="Helical" evidence="7">
    <location>
        <begin position="44"/>
        <end position="63"/>
    </location>
</feature>
<evidence type="ECO:0000256" key="5">
    <source>
        <dbReference type="ARBA" id="ARBA00023136"/>
    </source>
</evidence>
<evidence type="ECO:0000256" key="7">
    <source>
        <dbReference type="SAM" id="Phobius"/>
    </source>
</evidence>
<keyword evidence="2 7" id="KW-0812">Transmembrane</keyword>
<dbReference type="AlphaFoldDB" id="A0AA90NVX4"/>
<keyword evidence="5 7" id="KW-0472">Membrane</keyword>
<keyword evidence="4 7" id="KW-1133">Transmembrane helix</keyword>
<dbReference type="PRINTS" id="PR00261">
    <property type="entry name" value="LDLRECEPTOR"/>
</dbReference>
<reference evidence="8 9" key="1">
    <citation type="journal article" date="2023" name="bioRxiv">
        <title>An intranuclear bacterial parasite of deep-sea mussels expresses apoptosis inhibitors acquired from its host.</title>
        <authorList>
            <person name="Gonzalez Porras M.A."/>
            <person name="Assie A."/>
            <person name="Tietjen M."/>
            <person name="Violette M."/>
            <person name="Kleiner M."/>
            <person name="Gruber-Vodicka H."/>
            <person name="Dubilier N."/>
            <person name="Leisch N."/>
        </authorList>
    </citation>
    <scope>NUCLEOTIDE SEQUENCE [LARGE SCALE GENOMIC DNA]</scope>
    <source>
        <strain evidence="8">IAP13</strain>
    </source>
</reference>
<protein>
    <submittedName>
        <fullName evidence="8">Uncharacterized protein</fullName>
    </submittedName>
</protein>
<dbReference type="CDD" id="cd00112">
    <property type="entry name" value="LDLa"/>
    <property type="match status" value="4"/>
</dbReference>
<gene>
    <name evidence="8" type="ORF">QS748_08435</name>
</gene>
<comment type="caution">
    <text evidence="8">The sequence shown here is derived from an EMBL/GenBank/DDBJ whole genome shotgun (WGS) entry which is preliminary data.</text>
</comment>
<organism evidence="8 9">
    <name type="scientific">Candidatus Endonucleibacter bathymodioli</name>
    <dbReference type="NCBI Taxonomy" id="539814"/>
    <lineage>
        <taxon>Bacteria</taxon>
        <taxon>Pseudomonadati</taxon>
        <taxon>Pseudomonadota</taxon>
        <taxon>Gammaproteobacteria</taxon>
        <taxon>Oceanospirillales</taxon>
        <taxon>Endozoicomonadaceae</taxon>
        <taxon>Candidatus Endonucleibacter</taxon>
    </lineage>
</organism>
<dbReference type="InterPro" id="IPR036055">
    <property type="entry name" value="LDL_receptor-like_sf"/>
</dbReference>
<proteinExistence type="predicted"/>